<comment type="catalytic activity">
    <reaction evidence="7">
        <text>DNA(n) + a 2'-deoxyribonucleoside 5'-triphosphate = DNA(n+1) + diphosphate</text>
        <dbReference type="Rhea" id="RHEA:22508"/>
        <dbReference type="Rhea" id="RHEA-COMP:17339"/>
        <dbReference type="Rhea" id="RHEA-COMP:17340"/>
        <dbReference type="ChEBI" id="CHEBI:33019"/>
        <dbReference type="ChEBI" id="CHEBI:61560"/>
        <dbReference type="ChEBI" id="CHEBI:173112"/>
        <dbReference type="EC" id="2.7.7.7"/>
    </reaction>
</comment>
<dbReference type="CDD" id="cd05531">
    <property type="entry name" value="POLBc_B2"/>
    <property type="match status" value="1"/>
</dbReference>
<dbReference type="InterPro" id="IPR043502">
    <property type="entry name" value="DNA/RNA_pol_sf"/>
</dbReference>
<dbReference type="GO" id="GO:0006261">
    <property type="term" value="P:DNA-templated DNA replication"/>
    <property type="evidence" value="ECO:0007669"/>
    <property type="project" value="TreeGrafter"/>
</dbReference>
<evidence type="ECO:0000313" key="9">
    <source>
        <dbReference type="EMBL" id="KUG14133.1"/>
    </source>
</evidence>
<organism evidence="9">
    <name type="scientific">hydrocarbon metagenome</name>
    <dbReference type="NCBI Taxonomy" id="938273"/>
    <lineage>
        <taxon>unclassified sequences</taxon>
        <taxon>metagenomes</taxon>
        <taxon>ecological metagenomes</taxon>
    </lineage>
</organism>
<dbReference type="InterPro" id="IPR006134">
    <property type="entry name" value="DNA-dir_DNA_pol_B_multi_dom"/>
</dbReference>
<sequence length="652" mass="72823">MWITDTCSRDQVEIWEITGSGATRHRTVPYSPSFYLQLDDPATHRELLEALEARYGAEECAFRTIHGECDGYRVPAGREIALAIERQTGFAAGLYNVDLRPDQQVLAGQHRVPCCSGSESRFSLDFPLPFRVMEVHVRGSPFAQDPCCSIDVVHERNEQLRGSERAVLADLAGLIAAIDPHVVLFPRSDLWLPRLLPAAEKAGIVLPFSRSGRYRTLTEKSYWSYGKTEYRAGSLIPDGRILIDTTQSFHYRESGLAGIILGARLTGLPPNLTARFTSGTLISAYEVYEALLQGIAIPFRKSDPEAVRRFCDLKAADRGGMMFQPVPGLYEEVAEIDFTSLYPSIIVAYNLSPETLNHPDRKGFLPAVLAPLLDLRKESKARKAADPAYAGIDALLKWMLVTCFGYTGYKNAKFGQIEVHEKITGHAREILLTTKDCAEDLGFRVLHGIVDCLWVQGEAPGLLKVRVEETTGLPTTLDVYDWILFLPMPDGFGAYNRYYGRLRNGDLKVRGIMARRGDTPLYVRAMQEAMLRVMQQARTRSDLRACNEEVRGLYRDTQDRLPDAPVSAMVIRRQVSKLRYSRRCAEGSAVAACAAAGITVVPGMEIGYVVTDARTWAVELEGNAQRFDTGYYRNLVRKAWEEIAFTLEQACA</sequence>
<dbReference type="Gene3D" id="3.90.1600.10">
    <property type="entry name" value="Palm domain of DNA polymerase"/>
    <property type="match status" value="1"/>
</dbReference>
<accession>A0A0W8EZR5</accession>
<dbReference type="InterPro" id="IPR042087">
    <property type="entry name" value="DNA_pol_B_thumb"/>
</dbReference>
<dbReference type="Gene3D" id="1.10.287.690">
    <property type="entry name" value="Helix hairpin bin"/>
    <property type="match status" value="1"/>
</dbReference>
<comment type="caution">
    <text evidence="9">The sequence shown here is derived from an EMBL/GenBank/DDBJ whole genome shotgun (WGS) entry which is preliminary data.</text>
</comment>
<evidence type="ECO:0000256" key="5">
    <source>
        <dbReference type="ARBA" id="ARBA00022932"/>
    </source>
</evidence>
<name>A0A0W8EZR5_9ZZZZ</name>
<evidence type="ECO:0000256" key="4">
    <source>
        <dbReference type="ARBA" id="ARBA00022695"/>
    </source>
</evidence>
<dbReference type="NCBIfam" id="NF004416">
    <property type="entry name" value="PRK05761.1-2"/>
    <property type="match status" value="1"/>
</dbReference>
<gene>
    <name evidence="9" type="ORF">ASZ90_016227</name>
</gene>
<keyword evidence="5" id="KW-0239">DNA-directed DNA polymerase</keyword>
<reference evidence="9" key="1">
    <citation type="journal article" date="2015" name="Proc. Natl. Acad. Sci. U.S.A.">
        <title>Networks of energetic and metabolic interactions define dynamics in microbial communities.</title>
        <authorList>
            <person name="Embree M."/>
            <person name="Liu J.K."/>
            <person name="Al-Bassam M.M."/>
            <person name="Zengler K."/>
        </authorList>
    </citation>
    <scope>NUCLEOTIDE SEQUENCE</scope>
</reference>
<dbReference type="AlphaFoldDB" id="A0A0W8EZR5"/>
<keyword evidence="4 9" id="KW-0548">Nucleotidyltransferase</keyword>
<dbReference type="GO" id="GO:0003677">
    <property type="term" value="F:DNA binding"/>
    <property type="evidence" value="ECO:0007669"/>
    <property type="project" value="UniProtKB-KW"/>
</dbReference>
<evidence type="ECO:0000256" key="7">
    <source>
        <dbReference type="ARBA" id="ARBA00049244"/>
    </source>
</evidence>
<dbReference type="SUPFAM" id="SSF56672">
    <property type="entry name" value="DNA/RNA polymerases"/>
    <property type="match status" value="1"/>
</dbReference>
<dbReference type="SMART" id="SM00486">
    <property type="entry name" value="POLBc"/>
    <property type="match status" value="1"/>
</dbReference>
<dbReference type="InterPro" id="IPR050240">
    <property type="entry name" value="DNA_pol_type-B"/>
</dbReference>
<keyword evidence="6" id="KW-0238">DNA-binding</keyword>
<dbReference type="InterPro" id="IPR006172">
    <property type="entry name" value="DNA-dir_DNA_pol_B"/>
</dbReference>
<keyword evidence="3 9" id="KW-0808">Transferase</keyword>
<dbReference type="GO" id="GO:0000166">
    <property type="term" value="F:nucleotide binding"/>
    <property type="evidence" value="ECO:0007669"/>
    <property type="project" value="InterPro"/>
</dbReference>
<dbReference type="EC" id="2.7.7.7" evidence="2"/>
<dbReference type="PANTHER" id="PTHR10322:SF23">
    <property type="entry name" value="DNA POLYMERASE DELTA CATALYTIC SUBUNIT"/>
    <property type="match status" value="1"/>
</dbReference>
<dbReference type="EMBL" id="LNQE01001697">
    <property type="protein sequence ID" value="KUG14133.1"/>
    <property type="molecule type" value="Genomic_DNA"/>
</dbReference>
<dbReference type="GO" id="GO:0003887">
    <property type="term" value="F:DNA-directed DNA polymerase activity"/>
    <property type="evidence" value="ECO:0007669"/>
    <property type="project" value="UniProtKB-KW"/>
</dbReference>
<feature type="domain" description="DNA-directed DNA polymerase family B multifunctional" evidence="8">
    <location>
        <begin position="318"/>
        <end position="360"/>
    </location>
</feature>
<evidence type="ECO:0000259" key="8">
    <source>
        <dbReference type="Pfam" id="PF00136"/>
    </source>
</evidence>
<evidence type="ECO:0000256" key="6">
    <source>
        <dbReference type="ARBA" id="ARBA00023125"/>
    </source>
</evidence>
<evidence type="ECO:0000256" key="1">
    <source>
        <dbReference type="ARBA" id="ARBA00005755"/>
    </source>
</evidence>
<dbReference type="PANTHER" id="PTHR10322">
    <property type="entry name" value="DNA POLYMERASE CATALYTIC SUBUNIT"/>
    <property type="match status" value="1"/>
</dbReference>
<evidence type="ECO:0000256" key="2">
    <source>
        <dbReference type="ARBA" id="ARBA00012417"/>
    </source>
</evidence>
<evidence type="ECO:0000256" key="3">
    <source>
        <dbReference type="ARBA" id="ARBA00022679"/>
    </source>
</evidence>
<protein>
    <recommendedName>
        <fullName evidence="2">DNA-directed DNA polymerase</fullName>
        <ecNumber evidence="2">2.7.7.7</ecNumber>
    </recommendedName>
</protein>
<dbReference type="Gene3D" id="1.10.132.60">
    <property type="entry name" value="DNA polymerase family B, C-terminal domain"/>
    <property type="match status" value="1"/>
</dbReference>
<dbReference type="Pfam" id="PF00136">
    <property type="entry name" value="DNA_pol_B"/>
    <property type="match status" value="1"/>
</dbReference>
<proteinExistence type="inferred from homology"/>
<dbReference type="InterPro" id="IPR012337">
    <property type="entry name" value="RNaseH-like_sf"/>
</dbReference>
<dbReference type="InterPro" id="IPR023211">
    <property type="entry name" value="DNA_pol_palm_dom_sf"/>
</dbReference>
<comment type="similarity">
    <text evidence="1">Belongs to the DNA polymerase type-B family.</text>
</comment>
<dbReference type="SUPFAM" id="SSF53098">
    <property type="entry name" value="Ribonuclease H-like"/>
    <property type="match status" value="1"/>
</dbReference>